<gene>
    <name evidence="2" type="ORF">SAMN04488568_10181</name>
</gene>
<organism evidence="2 3">
    <name type="scientific">Maricaulis salignorans</name>
    <dbReference type="NCBI Taxonomy" id="144026"/>
    <lineage>
        <taxon>Bacteria</taxon>
        <taxon>Pseudomonadati</taxon>
        <taxon>Pseudomonadota</taxon>
        <taxon>Alphaproteobacteria</taxon>
        <taxon>Maricaulales</taxon>
        <taxon>Maricaulaceae</taxon>
        <taxon>Maricaulis</taxon>
    </lineage>
</organism>
<evidence type="ECO:0000313" key="3">
    <source>
        <dbReference type="Proteomes" id="UP000199759"/>
    </source>
</evidence>
<dbReference type="OrthoDB" id="7631032at2"/>
<proteinExistence type="predicted"/>
<evidence type="ECO:0000256" key="1">
    <source>
        <dbReference type="SAM" id="Phobius"/>
    </source>
</evidence>
<name>A0A1G9LJM2_9PROT</name>
<evidence type="ECO:0000313" key="2">
    <source>
        <dbReference type="EMBL" id="SDL62084.1"/>
    </source>
</evidence>
<dbReference type="AlphaFoldDB" id="A0A1G9LJM2"/>
<feature type="transmembrane region" description="Helical" evidence="1">
    <location>
        <begin position="118"/>
        <end position="141"/>
    </location>
</feature>
<feature type="transmembrane region" description="Helical" evidence="1">
    <location>
        <begin position="17"/>
        <end position="35"/>
    </location>
</feature>
<keyword evidence="1" id="KW-0812">Transmembrane</keyword>
<accession>A0A1G9LJM2</accession>
<dbReference type="EMBL" id="FNHG01000001">
    <property type="protein sequence ID" value="SDL62084.1"/>
    <property type="molecule type" value="Genomic_DNA"/>
</dbReference>
<feature type="transmembrane region" description="Helical" evidence="1">
    <location>
        <begin position="55"/>
        <end position="78"/>
    </location>
</feature>
<feature type="transmembrane region" description="Helical" evidence="1">
    <location>
        <begin position="85"/>
        <end position="106"/>
    </location>
</feature>
<dbReference type="Proteomes" id="UP000199759">
    <property type="component" value="Unassembled WGS sequence"/>
</dbReference>
<keyword evidence="1" id="KW-0472">Membrane</keyword>
<keyword evidence="1" id="KW-1133">Transmembrane helix</keyword>
<sequence length="142" mass="15157">MQEITKTERAERFMPDWIVGAALRWSLIPGLWVWGRAYAADWPDVVPSAVSAAQIWAVPLVAPAQLAQIAVWGAHLAVVMLAVGFLTRIVGLALLIAAIVFAWWIAPQAWTSAAVYGALAFYLCVRGGGGLSVDGAVMGALR</sequence>
<dbReference type="RefSeq" id="WP_091765059.1">
    <property type="nucleotide sequence ID" value="NZ_FNHG01000001.1"/>
</dbReference>
<protein>
    <submittedName>
        <fullName evidence="2">DoxX protein</fullName>
    </submittedName>
</protein>
<dbReference type="STRING" id="144026.SAMN04488568_10181"/>
<keyword evidence="3" id="KW-1185">Reference proteome</keyword>
<reference evidence="2 3" key="1">
    <citation type="submission" date="2016-10" db="EMBL/GenBank/DDBJ databases">
        <authorList>
            <person name="de Groot N.N."/>
        </authorList>
    </citation>
    <scope>NUCLEOTIDE SEQUENCE [LARGE SCALE GENOMIC DNA]</scope>
    <source>
        <strain evidence="2 3">DSM 16077</strain>
    </source>
</reference>